<sequence length="496" mass="55481">MEKRLQWLQAAATDINAEAPTAYSGDLEYFANLSIGNPPVPFLALIDTGDGLTWTQCAHCRHCSAQPTPLFNPKKSSSYTALNCPNDKCKLHDPDGCNGLPPGTKCKYRKVYLDGTGTRGDLATETLWFGDVHVPGVLLGCAFHSYGDVLRGGTGTLGLMQWNDSIVSQLDVRAFSYCLPKFGSNEIGRLFVGSGARTPPCALTTRLLRYPGYHGSLYHLHLQWITINGVPVPINASAFSATNNDGSRGMIIDSGTTLTYLERSTFDAVAREITRQIRLPRTSHGYLTLCYKCPKGHAGGIQFPKIVLGFEGAALELPSQNYFLILEDKGIMCVMMDASDSPLSFFGNFQQQNTLVVYDLANHKLSFVPNTTCFVFIFPSYKLTGNYTEHGELIWILWCGIQILLEILVLNQHTRGTKTEESSREQFLQEKERKTWNLKLRNRPVCIIGRATSKWRKPDWEKDDRPKRRRSSRIAELVEDQPEGRRSSRIAELVED</sequence>
<comment type="caution">
    <text evidence="8">The sequence shown here is derived from an EMBL/GenBank/DDBJ whole genome shotgun (WGS) entry which is preliminary data.</text>
</comment>
<feature type="domain" description="Peptidase A1" evidence="7">
    <location>
        <begin position="29"/>
        <end position="368"/>
    </location>
</feature>
<protein>
    <submittedName>
        <fullName evidence="8">Eukaryotic aspartyl protease family protein</fullName>
    </submittedName>
</protein>
<keyword evidence="4" id="KW-0378">Hydrolase</keyword>
<reference evidence="9" key="1">
    <citation type="journal article" date="2019" name="Curr. Biol.">
        <title>Genome Sequence of Striga asiatica Provides Insight into the Evolution of Plant Parasitism.</title>
        <authorList>
            <person name="Yoshida S."/>
            <person name="Kim S."/>
            <person name="Wafula E.K."/>
            <person name="Tanskanen J."/>
            <person name="Kim Y.M."/>
            <person name="Honaas L."/>
            <person name="Yang Z."/>
            <person name="Spallek T."/>
            <person name="Conn C.E."/>
            <person name="Ichihashi Y."/>
            <person name="Cheong K."/>
            <person name="Cui S."/>
            <person name="Der J.P."/>
            <person name="Gundlach H."/>
            <person name="Jiao Y."/>
            <person name="Hori C."/>
            <person name="Ishida J.K."/>
            <person name="Kasahara H."/>
            <person name="Kiba T."/>
            <person name="Kim M.S."/>
            <person name="Koo N."/>
            <person name="Laohavisit A."/>
            <person name="Lee Y.H."/>
            <person name="Lumba S."/>
            <person name="McCourt P."/>
            <person name="Mortimer J.C."/>
            <person name="Mutuku J.M."/>
            <person name="Nomura T."/>
            <person name="Sasaki-Sekimoto Y."/>
            <person name="Seto Y."/>
            <person name="Wang Y."/>
            <person name="Wakatake T."/>
            <person name="Sakakibara H."/>
            <person name="Demura T."/>
            <person name="Yamaguchi S."/>
            <person name="Yoneyama K."/>
            <person name="Manabe R.I."/>
            <person name="Nelson D.C."/>
            <person name="Schulman A.H."/>
            <person name="Timko M.P."/>
            <person name="dePamphilis C.W."/>
            <person name="Choi D."/>
            <person name="Shirasu K."/>
        </authorList>
    </citation>
    <scope>NUCLEOTIDE SEQUENCE [LARGE SCALE GENOMIC DNA]</scope>
    <source>
        <strain evidence="9">cv. UVA1</strain>
    </source>
</reference>
<proteinExistence type="inferred from homology"/>
<keyword evidence="2 8" id="KW-0645">Protease</keyword>
<comment type="similarity">
    <text evidence="1">Belongs to the peptidase A1 family.</text>
</comment>
<dbReference type="PANTHER" id="PTHR47967">
    <property type="entry name" value="OS07G0603500 PROTEIN-RELATED"/>
    <property type="match status" value="1"/>
</dbReference>
<dbReference type="GO" id="GO:0005576">
    <property type="term" value="C:extracellular region"/>
    <property type="evidence" value="ECO:0007669"/>
    <property type="project" value="TreeGrafter"/>
</dbReference>
<feature type="compositionally biased region" description="Basic and acidic residues" evidence="6">
    <location>
        <begin position="457"/>
        <end position="466"/>
    </location>
</feature>
<evidence type="ECO:0000256" key="6">
    <source>
        <dbReference type="SAM" id="MobiDB-lite"/>
    </source>
</evidence>
<feature type="region of interest" description="Disordered" evidence="6">
    <location>
        <begin position="457"/>
        <end position="496"/>
    </location>
</feature>
<dbReference type="AlphaFoldDB" id="A0A5A7Q7W5"/>
<evidence type="ECO:0000256" key="3">
    <source>
        <dbReference type="ARBA" id="ARBA00022750"/>
    </source>
</evidence>
<dbReference type="OrthoDB" id="660550at2759"/>
<dbReference type="InterPro" id="IPR032861">
    <property type="entry name" value="TAXi_N"/>
</dbReference>
<dbReference type="Gene3D" id="2.40.70.10">
    <property type="entry name" value="Acid Proteases"/>
    <property type="match status" value="2"/>
</dbReference>
<evidence type="ECO:0000256" key="4">
    <source>
        <dbReference type="ARBA" id="ARBA00022801"/>
    </source>
</evidence>
<dbReference type="GO" id="GO:0004190">
    <property type="term" value="F:aspartic-type endopeptidase activity"/>
    <property type="evidence" value="ECO:0007669"/>
    <property type="project" value="UniProtKB-KW"/>
</dbReference>
<gene>
    <name evidence="8" type="ORF">STAS_16799</name>
</gene>
<keyword evidence="9" id="KW-1185">Reference proteome</keyword>
<evidence type="ECO:0000256" key="1">
    <source>
        <dbReference type="ARBA" id="ARBA00007447"/>
    </source>
</evidence>
<dbReference type="PANTHER" id="PTHR47967:SF23">
    <property type="entry name" value="OS04G0448300 PROTEIN"/>
    <property type="match status" value="1"/>
</dbReference>
<dbReference type="PROSITE" id="PS51767">
    <property type="entry name" value="PEPTIDASE_A1"/>
    <property type="match status" value="1"/>
</dbReference>
<evidence type="ECO:0000256" key="2">
    <source>
        <dbReference type="ARBA" id="ARBA00022670"/>
    </source>
</evidence>
<evidence type="ECO:0000313" key="8">
    <source>
        <dbReference type="EMBL" id="GER40141.1"/>
    </source>
</evidence>
<name>A0A5A7Q7W5_STRAF</name>
<dbReference type="GO" id="GO:0006508">
    <property type="term" value="P:proteolysis"/>
    <property type="evidence" value="ECO:0007669"/>
    <property type="project" value="UniProtKB-KW"/>
</dbReference>
<dbReference type="Pfam" id="PF14543">
    <property type="entry name" value="TAXi_N"/>
    <property type="match status" value="1"/>
</dbReference>
<evidence type="ECO:0000313" key="9">
    <source>
        <dbReference type="Proteomes" id="UP000325081"/>
    </source>
</evidence>
<dbReference type="InterPro" id="IPR034161">
    <property type="entry name" value="Pepsin-like_plant"/>
</dbReference>
<keyword evidence="3" id="KW-0064">Aspartyl protease</keyword>
<dbReference type="Pfam" id="PF14541">
    <property type="entry name" value="TAXi_C"/>
    <property type="match status" value="1"/>
</dbReference>
<dbReference type="CDD" id="cd05476">
    <property type="entry name" value="pepsin_A_like_plant"/>
    <property type="match status" value="1"/>
</dbReference>
<dbReference type="Proteomes" id="UP000325081">
    <property type="component" value="Unassembled WGS sequence"/>
</dbReference>
<dbReference type="InterPro" id="IPR021109">
    <property type="entry name" value="Peptidase_aspartic_dom_sf"/>
</dbReference>
<dbReference type="InterPro" id="IPR032799">
    <property type="entry name" value="TAXi_C"/>
</dbReference>
<dbReference type="InterPro" id="IPR051708">
    <property type="entry name" value="Plant_Aspart_Prot_A1"/>
</dbReference>
<dbReference type="EMBL" id="BKCP01005849">
    <property type="protein sequence ID" value="GER40141.1"/>
    <property type="molecule type" value="Genomic_DNA"/>
</dbReference>
<organism evidence="8 9">
    <name type="scientific">Striga asiatica</name>
    <name type="common">Asiatic witchweed</name>
    <name type="synonym">Buchnera asiatica</name>
    <dbReference type="NCBI Taxonomy" id="4170"/>
    <lineage>
        <taxon>Eukaryota</taxon>
        <taxon>Viridiplantae</taxon>
        <taxon>Streptophyta</taxon>
        <taxon>Embryophyta</taxon>
        <taxon>Tracheophyta</taxon>
        <taxon>Spermatophyta</taxon>
        <taxon>Magnoliopsida</taxon>
        <taxon>eudicotyledons</taxon>
        <taxon>Gunneridae</taxon>
        <taxon>Pentapetalae</taxon>
        <taxon>asterids</taxon>
        <taxon>lamiids</taxon>
        <taxon>Lamiales</taxon>
        <taxon>Orobanchaceae</taxon>
        <taxon>Buchnereae</taxon>
        <taxon>Striga</taxon>
    </lineage>
</organism>
<dbReference type="SUPFAM" id="SSF50630">
    <property type="entry name" value="Acid proteases"/>
    <property type="match status" value="1"/>
</dbReference>
<keyword evidence="5" id="KW-0325">Glycoprotein</keyword>
<dbReference type="InterPro" id="IPR033121">
    <property type="entry name" value="PEPTIDASE_A1"/>
</dbReference>
<evidence type="ECO:0000259" key="7">
    <source>
        <dbReference type="PROSITE" id="PS51767"/>
    </source>
</evidence>
<accession>A0A5A7Q7W5</accession>
<evidence type="ECO:0000256" key="5">
    <source>
        <dbReference type="ARBA" id="ARBA00023180"/>
    </source>
</evidence>